<dbReference type="Gene3D" id="3.30.420.10">
    <property type="entry name" value="Ribonuclease H-like superfamily/Ribonuclease H"/>
    <property type="match status" value="1"/>
</dbReference>
<feature type="non-terminal residue" evidence="1">
    <location>
        <position position="1"/>
    </location>
</feature>
<keyword evidence="1" id="KW-0489">Methyltransferase</keyword>
<dbReference type="AlphaFoldDB" id="A0A0L7QJE4"/>
<reference evidence="2" key="1">
    <citation type="submission" date="2015-07" db="EMBL/GenBank/DDBJ databases">
        <title>The genome of Habropoda laboriosa.</title>
        <authorList>
            <person name="Pan H."/>
            <person name="Kapheim K."/>
        </authorList>
    </citation>
    <scope>NUCLEOTIDE SEQUENCE [LARGE SCALE GENOMIC DNA]</scope>
</reference>
<evidence type="ECO:0000313" key="1">
    <source>
        <dbReference type="EMBL" id="KOC58690.1"/>
    </source>
</evidence>
<dbReference type="GO" id="GO:0008168">
    <property type="term" value="F:methyltransferase activity"/>
    <property type="evidence" value="ECO:0007669"/>
    <property type="project" value="UniProtKB-KW"/>
</dbReference>
<organism evidence="1 2">
    <name type="scientific">Habropoda laboriosa</name>
    <dbReference type="NCBI Taxonomy" id="597456"/>
    <lineage>
        <taxon>Eukaryota</taxon>
        <taxon>Metazoa</taxon>
        <taxon>Ecdysozoa</taxon>
        <taxon>Arthropoda</taxon>
        <taxon>Hexapoda</taxon>
        <taxon>Insecta</taxon>
        <taxon>Pterygota</taxon>
        <taxon>Neoptera</taxon>
        <taxon>Endopterygota</taxon>
        <taxon>Hymenoptera</taxon>
        <taxon>Apocrita</taxon>
        <taxon>Aculeata</taxon>
        <taxon>Apoidea</taxon>
        <taxon>Anthophila</taxon>
        <taxon>Apidae</taxon>
        <taxon>Habropoda</taxon>
    </lineage>
</organism>
<comment type="caution">
    <text evidence="1">The sequence shown here is derived from an EMBL/GenBank/DDBJ whole genome shotgun (WGS) entry which is preliminary data.</text>
</comment>
<keyword evidence="2" id="KW-1185">Reference proteome</keyword>
<gene>
    <name evidence="1" type="ORF">WH47_08609</name>
</gene>
<evidence type="ECO:0000313" key="2">
    <source>
        <dbReference type="Proteomes" id="UP000053825"/>
    </source>
</evidence>
<protein>
    <submittedName>
        <fullName evidence="1">Histone-lysine N-methyltransferase SETMAR</fullName>
    </submittedName>
</protein>
<keyword evidence="1" id="KW-0808">Transferase</keyword>
<dbReference type="InterPro" id="IPR036397">
    <property type="entry name" value="RNaseH_sf"/>
</dbReference>
<dbReference type="EMBL" id="LHQN01027551">
    <property type="protein sequence ID" value="KOC58690.1"/>
    <property type="molecule type" value="Genomic_DNA"/>
</dbReference>
<dbReference type="GO" id="GO:0003676">
    <property type="term" value="F:nucleic acid binding"/>
    <property type="evidence" value="ECO:0007669"/>
    <property type="project" value="InterPro"/>
</dbReference>
<accession>A0A0L7QJE4</accession>
<name>A0A0L7QJE4_9HYME</name>
<sequence>RAKLKDVRWEVLPHPPYSPYLPVITIILPMSNFLANRNLKNGVEVQTAINSFFESKTQESHKKEMYKLVELRVVELNGDYFIE</sequence>
<proteinExistence type="predicted"/>
<dbReference type="Proteomes" id="UP000053825">
    <property type="component" value="Unassembled WGS sequence"/>
</dbReference>
<dbReference type="STRING" id="597456.A0A0L7QJE4"/>
<dbReference type="GO" id="GO:0032259">
    <property type="term" value="P:methylation"/>
    <property type="evidence" value="ECO:0007669"/>
    <property type="project" value="UniProtKB-KW"/>
</dbReference>